<proteinExistence type="predicted"/>
<dbReference type="InterPro" id="IPR013976">
    <property type="entry name" value="HDOD"/>
</dbReference>
<evidence type="ECO:0000259" key="1">
    <source>
        <dbReference type="PROSITE" id="PS51833"/>
    </source>
</evidence>
<evidence type="ECO:0000313" key="3">
    <source>
        <dbReference type="Proteomes" id="UP001595685"/>
    </source>
</evidence>
<reference evidence="3" key="1">
    <citation type="journal article" date="2019" name="Int. J. Syst. Evol. Microbiol.">
        <title>The Global Catalogue of Microorganisms (GCM) 10K type strain sequencing project: providing services to taxonomists for standard genome sequencing and annotation.</title>
        <authorList>
            <consortium name="The Broad Institute Genomics Platform"/>
            <consortium name="The Broad Institute Genome Sequencing Center for Infectious Disease"/>
            <person name="Wu L."/>
            <person name="Ma J."/>
        </authorList>
    </citation>
    <scope>NUCLEOTIDE SEQUENCE [LARGE SCALE GENOMIC DNA]</scope>
    <source>
        <strain evidence="3">NCAIM B.02333</strain>
    </source>
</reference>
<dbReference type="PANTHER" id="PTHR33525">
    <property type="match status" value="1"/>
</dbReference>
<dbReference type="SUPFAM" id="SSF109604">
    <property type="entry name" value="HD-domain/PDEase-like"/>
    <property type="match status" value="1"/>
</dbReference>
<protein>
    <submittedName>
        <fullName evidence="2">HDOD domain-containing protein</fullName>
    </submittedName>
</protein>
<dbReference type="EMBL" id="JBHRWW010000001">
    <property type="protein sequence ID" value="MFC3687256.1"/>
    <property type="molecule type" value="Genomic_DNA"/>
</dbReference>
<dbReference type="RefSeq" id="WP_340295516.1">
    <property type="nucleotide sequence ID" value="NZ_JBBEOI010000253.1"/>
</dbReference>
<dbReference type="PANTHER" id="PTHR33525:SF3">
    <property type="entry name" value="RIBONUCLEASE Y"/>
    <property type="match status" value="1"/>
</dbReference>
<organism evidence="2 3">
    <name type="scientific">Aquipuribacter hungaricus</name>
    <dbReference type="NCBI Taxonomy" id="545624"/>
    <lineage>
        <taxon>Bacteria</taxon>
        <taxon>Bacillati</taxon>
        <taxon>Actinomycetota</taxon>
        <taxon>Actinomycetes</taxon>
        <taxon>Micrococcales</taxon>
        <taxon>Intrasporangiaceae</taxon>
        <taxon>Aquipuribacter</taxon>
    </lineage>
</organism>
<feature type="domain" description="HDOD" evidence="1">
    <location>
        <begin position="42"/>
        <end position="230"/>
    </location>
</feature>
<dbReference type="Pfam" id="PF08668">
    <property type="entry name" value="HDOD"/>
    <property type="match status" value="1"/>
</dbReference>
<sequence>MIVGYGATTLTPAPSEGAPDLPWDDGRGVVLLEDLLARLDQVPAQRPVATQIVRMTRDDDMSAPRLASVVGADAPLAARVMRLANSAYYGLSGRVRTVAFAVTVLGFTTVRSLALTAAAGVGGTDPVPPGFWRRSACTAVAAGELARPLGLHAPDAFCLGLLSGIGQALLFHADPAGYTPLVEGCEDRWSLLEAERARYGASHVAVSSAALRAWSFPSDMAAALQVVDRWPGSRPAENGDAAAVCLLVAGEVADRVVEPGSPPQDVLHMTGGRVQPGEVAALVRRVPDLAADLVRAVTG</sequence>
<gene>
    <name evidence="2" type="ORF">ACFOLH_02745</name>
</gene>
<evidence type="ECO:0000313" key="2">
    <source>
        <dbReference type="EMBL" id="MFC3687256.1"/>
    </source>
</evidence>
<keyword evidence="3" id="KW-1185">Reference proteome</keyword>
<comment type="caution">
    <text evidence="2">The sequence shown here is derived from an EMBL/GenBank/DDBJ whole genome shotgun (WGS) entry which is preliminary data.</text>
</comment>
<accession>A0ABV7WFB9</accession>
<dbReference type="InterPro" id="IPR052340">
    <property type="entry name" value="RNase_Y/CdgJ"/>
</dbReference>
<dbReference type="PROSITE" id="PS51833">
    <property type="entry name" value="HDOD"/>
    <property type="match status" value="1"/>
</dbReference>
<dbReference type="Proteomes" id="UP001595685">
    <property type="component" value="Unassembled WGS sequence"/>
</dbReference>
<name>A0ABV7WFB9_9MICO</name>
<dbReference type="Gene3D" id="1.10.3210.10">
    <property type="entry name" value="Hypothetical protein af1432"/>
    <property type="match status" value="1"/>
</dbReference>